<reference evidence="7" key="2">
    <citation type="submission" date="2025-08" db="UniProtKB">
        <authorList>
            <consortium name="RefSeq"/>
        </authorList>
    </citation>
    <scope>IDENTIFICATION</scope>
    <source>
        <tissue evidence="7">Young leaves</tissue>
    </source>
</reference>
<evidence type="ECO:0000259" key="5">
    <source>
        <dbReference type="Pfam" id="PF07557"/>
    </source>
</evidence>
<keyword evidence="2" id="KW-0159">Chromosome partition</keyword>
<feature type="compositionally biased region" description="Low complexity" evidence="4">
    <location>
        <begin position="54"/>
        <end position="67"/>
    </location>
</feature>
<evidence type="ECO:0000256" key="4">
    <source>
        <dbReference type="SAM" id="MobiDB-lite"/>
    </source>
</evidence>
<dbReference type="GeneID" id="113871736"/>
<feature type="compositionally biased region" description="Basic residues" evidence="4">
    <location>
        <begin position="301"/>
        <end position="313"/>
    </location>
</feature>
<reference evidence="6" key="1">
    <citation type="journal article" date="2019" name="Toxins">
        <title>Detection of Abrin-Like and Prepropulchellin-Like Toxin Genes and Transcripts Using Whole Genome Sequencing and Full-Length Transcript Sequencing of Abrus precatorius.</title>
        <authorList>
            <person name="Hovde B.T."/>
            <person name="Daligault H.E."/>
            <person name="Hanschen E.R."/>
            <person name="Kunde Y.A."/>
            <person name="Johnson M.B."/>
            <person name="Starkenburg S.R."/>
            <person name="Johnson S.L."/>
        </authorList>
    </citation>
    <scope>NUCLEOTIDE SEQUENCE [LARGE SCALE GENOMIC DNA]</scope>
</reference>
<dbReference type="OrthoDB" id="770508at2759"/>
<feature type="region of interest" description="Disordered" evidence="4">
    <location>
        <begin position="51"/>
        <end position="74"/>
    </location>
</feature>
<dbReference type="GO" id="GO:0045144">
    <property type="term" value="P:meiotic sister chromatid segregation"/>
    <property type="evidence" value="ECO:0007669"/>
    <property type="project" value="InterPro"/>
</dbReference>
<proteinExistence type="inferred from homology"/>
<evidence type="ECO:0000256" key="2">
    <source>
        <dbReference type="ARBA" id="ARBA00022829"/>
    </source>
</evidence>
<name>A0A8B8M7I4_ABRPR</name>
<feature type="compositionally biased region" description="Basic and acidic residues" evidence="4">
    <location>
        <begin position="315"/>
        <end position="324"/>
    </location>
</feature>
<dbReference type="AlphaFoldDB" id="A0A8B8M7I4"/>
<evidence type="ECO:0000256" key="1">
    <source>
        <dbReference type="ARBA" id="ARBA00010845"/>
    </source>
</evidence>
<protein>
    <submittedName>
        <fullName evidence="7">SHUGOSHIN 2-like</fullName>
    </submittedName>
</protein>
<organism evidence="6 7">
    <name type="scientific">Abrus precatorius</name>
    <name type="common">Indian licorice</name>
    <name type="synonym">Glycine abrus</name>
    <dbReference type="NCBI Taxonomy" id="3816"/>
    <lineage>
        <taxon>Eukaryota</taxon>
        <taxon>Viridiplantae</taxon>
        <taxon>Streptophyta</taxon>
        <taxon>Embryophyta</taxon>
        <taxon>Tracheophyta</taxon>
        <taxon>Spermatophyta</taxon>
        <taxon>Magnoliopsida</taxon>
        <taxon>eudicotyledons</taxon>
        <taxon>Gunneridae</taxon>
        <taxon>Pentapetalae</taxon>
        <taxon>rosids</taxon>
        <taxon>fabids</taxon>
        <taxon>Fabales</taxon>
        <taxon>Fabaceae</taxon>
        <taxon>Papilionoideae</taxon>
        <taxon>50 kb inversion clade</taxon>
        <taxon>NPAAA clade</taxon>
        <taxon>indigoferoid/millettioid clade</taxon>
        <taxon>Abreae</taxon>
        <taxon>Abrus</taxon>
    </lineage>
</organism>
<evidence type="ECO:0000313" key="7">
    <source>
        <dbReference type="RefSeq" id="XP_027364636.1"/>
    </source>
</evidence>
<dbReference type="InterPro" id="IPR011515">
    <property type="entry name" value="Shugoshin_C"/>
</dbReference>
<gene>
    <name evidence="7" type="primary">LOC113871736</name>
</gene>
<feature type="domain" description="Shugoshin C-terminal" evidence="5">
    <location>
        <begin position="378"/>
        <end position="402"/>
    </location>
</feature>
<comment type="similarity">
    <text evidence="1">Belongs to the shugoshin family.</text>
</comment>
<dbReference type="Proteomes" id="UP000694853">
    <property type="component" value="Unplaced"/>
</dbReference>
<dbReference type="Pfam" id="PF07557">
    <property type="entry name" value="Shugoshin_C"/>
    <property type="match status" value="1"/>
</dbReference>
<keyword evidence="6" id="KW-1185">Reference proteome</keyword>
<evidence type="ECO:0000256" key="3">
    <source>
        <dbReference type="SAM" id="Coils"/>
    </source>
</evidence>
<keyword evidence="3" id="KW-0175">Coiled coil</keyword>
<feature type="region of interest" description="Disordered" evidence="4">
    <location>
        <begin position="1"/>
        <end position="34"/>
    </location>
</feature>
<feature type="compositionally biased region" description="Basic and acidic residues" evidence="4">
    <location>
        <begin position="275"/>
        <end position="284"/>
    </location>
</feature>
<sequence>MEGGDGGIFLDSDSEPCGVVGGQKAKRGKMVRGNSVSVGVGASQKKMLADITNQQQQQHYPQTLNQQPKQQSAPNISTDQLLKENAMLMKLLANRNAIIESCKVELQKCQSNFQKLRKQNSELALTNSQMLAELNSGRQKLRELQHELGGKNGILNAMKLELTAKKHTVKLKHEIDAKEVGANRSKQSDQPLQEDNRGDAKRKRVSRSKSSAPAVIKQVKSTEKVDNQRYSLRRQSAVMKAEKPEPTNDFLEEDDVSHIQENLGNEDGPTSLGSKVHEEAREDTESSGPTNTEQVHAKKNVEKKRHSLRRQSGKFRPENPEPTEDFFKIDDTKFNVSHLCDNMSEKIHLTTSSVSGQEYKEYNACTFEPQELRRSSVGRPLRRSVEKVVSYKEIPLNVKMRRAS</sequence>
<dbReference type="PANTHER" id="PTHR34373">
    <property type="entry name" value="SHUGOSHIN 2"/>
    <property type="match status" value="1"/>
</dbReference>
<feature type="compositionally biased region" description="Polar residues" evidence="4">
    <location>
        <begin position="184"/>
        <end position="193"/>
    </location>
</feature>
<dbReference type="RefSeq" id="XP_027364636.1">
    <property type="nucleotide sequence ID" value="XM_027508835.1"/>
</dbReference>
<dbReference type="KEGG" id="aprc:113871736"/>
<feature type="coiled-coil region" evidence="3">
    <location>
        <begin position="99"/>
        <end position="147"/>
    </location>
</feature>
<evidence type="ECO:0000313" key="6">
    <source>
        <dbReference type="Proteomes" id="UP000694853"/>
    </source>
</evidence>
<dbReference type="PANTHER" id="PTHR34373:SF9">
    <property type="entry name" value="SHUGOSHIN 2"/>
    <property type="match status" value="1"/>
</dbReference>
<dbReference type="GO" id="GO:0034090">
    <property type="term" value="P:maintenance of meiotic sister chromatid cohesion"/>
    <property type="evidence" value="ECO:0007669"/>
    <property type="project" value="InterPro"/>
</dbReference>
<dbReference type="GO" id="GO:0005634">
    <property type="term" value="C:nucleus"/>
    <property type="evidence" value="ECO:0007669"/>
    <property type="project" value="InterPro"/>
</dbReference>
<dbReference type="InterPro" id="IPR044693">
    <property type="entry name" value="SGO_plant"/>
</dbReference>
<feature type="region of interest" description="Disordered" evidence="4">
    <location>
        <begin position="174"/>
        <end position="324"/>
    </location>
</feature>
<accession>A0A8B8M7I4</accession>
<dbReference type="GO" id="GO:0000775">
    <property type="term" value="C:chromosome, centromeric region"/>
    <property type="evidence" value="ECO:0007669"/>
    <property type="project" value="InterPro"/>
</dbReference>